<keyword evidence="2" id="KW-0326">Glycosidase</keyword>
<dbReference type="AlphaFoldDB" id="A0A6A5ZF91"/>
<evidence type="ECO:0000256" key="1">
    <source>
        <dbReference type="ARBA" id="ARBA00022801"/>
    </source>
</evidence>
<dbReference type="GO" id="GO:0005975">
    <property type="term" value="P:carbohydrate metabolic process"/>
    <property type="evidence" value="ECO:0007669"/>
    <property type="project" value="InterPro"/>
</dbReference>
<dbReference type="Pfam" id="PF07470">
    <property type="entry name" value="Glyco_hydro_88"/>
    <property type="match status" value="1"/>
</dbReference>
<dbReference type="InterPro" id="IPR008928">
    <property type="entry name" value="6-hairpin_glycosidase_sf"/>
</dbReference>
<accession>A0A6A5ZF91</accession>
<dbReference type="PANTHER" id="PTHR41814">
    <property type="entry name" value="EXPRESSED PROTEIN"/>
    <property type="match status" value="1"/>
</dbReference>
<name>A0A6A5ZF91_9PLEO</name>
<evidence type="ECO:0000313" key="2">
    <source>
        <dbReference type="EMBL" id="KAF2118169.1"/>
    </source>
</evidence>
<dbReference type="SUPFAM" id="SSF48208">
    <property type="entry name" value="Six-hairpin glycosidases"/>
    <property type="match status" value="1"/>
</dbReference>
<dbReference type="GO" id="GO:0016798">
    <property type="term" value="F:hydrolase activity, acting on glycosyl bonds"/>
    <property type="evidence" value="ECO:0007669"/>
    <property type="project" value="UniProtKB-KW"/>
</dbReference>
<dbReference type="Proteomes" id="UP000799770">
    <property type="component" value="Unassembled WGS sequence"/>
</dbReference>
<dbReference type="OrthoDB" id="4138492at2759"/>
<proteinExistence type="predicted"/>
<gene>
    <name evidence="2" type="ORF">BDV96DRAFT_488645</name>
</gene>
<keyword evidence="1" id="KW-0378">Hydrolase</keyword>
<dbReference type="EMBL" id="ML977317">
    <property type="protein sequence ID" value="KAF2118169.1"/>
    <property type="molecule type" value="Genomic_DNA"/>
</dbReference>
<reference evidence="2" key="1">
    <citation type="journal article" date="2020" name="Stud. Mycol.">
        <title>101 Dothideomycetes genomes: a test case for predicting lifestyles and emergence of pathogens.</title>
        <authorList>
            <person name="Haridas S."/>
            <person name="Albert R."/>
            <person name="Binder M."/>
            <person name="Bloem J."/>
            <person name="Labutti K."/>
            <person name="Salamov A."/>
            <person name="Andreopoulos B."/>
            <person name="Baker S."/>
            <person name="Barry K."/>
            <person name="Bills G."/>
            <person name="Bluhm B."/>
            <person name="Cannon C."/>
            <person name="Castanera R."/>
            <person name="Culley D."/>
            <person name="Daum C."/>
            <person name="Ezra D."/>
            <person name="Gonzalez J."/>
            <person name="Henrissat B."/>
            <person name="Kuo A."/>
            <person name="Liang C."/>
            <person name="Lipzen A."/>
            <person name="Lutzoni F."/>
            <person name="Magnuson J."/>
            <person name="Mondo S."/>
            <person name="Nolan M."/>
            <person name="Ohm R."/>
            <person name="Pangilinan J."/>
            <person name="Park H.-J."/>
            <person name="Ramirez L."/>
            <person name="Alfaro M."/>
            <person name="Sun H."/>
            <person name="Tritt A."/>
            <person name="Yoshinaga Y."/>
            <person name="Zwiers L.-H."/>
            <person name="Turgeon B."/>
            <person name="Goodwin S."/>
            <person name="Spatafora J."/>
            <person name="Crous P."/>
            <person name="Grigoriev I."/>
        </authorList>
    </citation>
    <scope>NUCLEOTIDE SEQUENCE</scope>
    <source>
        <strain evidence="2">CBS 627.86</strain>
    </source>
</reference>
<sequence>MVSPDVIATVLQTAISLATHSWENGTVAEAILEWDTPSASIWNAPFDESGNIPTLDVSNTPALSYIKPWILTNSVTLMDGEGASGDPASVGTFAIMIGQSEKTYLDAAGRQVDHLLHDVPRWDNDPNGAISHREDKAVLWADFTYMVPPTLAYYAIATSDLELAKQAADQVVKYSEVLAPNGGLWQHIVGPEAQDLGKWSTGNAWAAAGAARVLATLRKSKFDADTKAQQDQLIAIIKGILDGAMALPDGLLPNYLSTENANCPDECFDEISGTALLAATAFRMAKLGPETFGEAYKTWATGKREAIDSHIDTTSGVVAPAVNPLNWHDSTPFTTGSPEGQAFVVLLAAAERDLSS</sequence>
<dbReference type="InterPro" id="IPR010905">
    <property type="entry name" value="Glyco_hydro_88"/>
</dbReference>
<dbReference type="Gene3D" id="1.50.10.10">
    <property type="match status" value="1"/>
</dbReference>
<dbReference type="InterPro" id="IPR012341">
    <property type="entry name" value="6hp_glycosidase-like_sf"/>
</dbReference>
<keyword evidence="3" id="KW-1185">Reference proteome</keyword>
<protein>
    <submittedName>
        <fullName evidence="2">Six-hairpin glycosidase-like protein</fullName>
    </submittedName>
</protein>
<organism evidence="2 3">
    <name type="scientific">Lophiotrema nucula</name>
    <dbReference type="NCBI Taxonomy" id="690887"/>
    <lineage>
        <taxon>Eukaryota</taxon>
        <taxon>Fungi</taxon>
        <taxon>Dikarya</taxon>
        <taxon>Ascomycota</taxon>
        <taxon>Pezizomycotina</taxon>
        <taxon>Dothideomycetes</taxon>
        <taxon>Pleosporomycetidae</taxon>
        <taxon>Pleosporales</taxon>
        <taxon>Lophiotremataceae</taxon>
        <taxon>Lophiotrema</taxon>
    </lineage>
</organism>
<dbReference type="PANTHER" id="PTHR41814:SF1">
    <property type="entry name" value="CELLULASE"/>
    <property type="match status" value="1"/>
</dbReference>
<evidence type="ECO:0000313" key="3">
    <source>
        <dbReference type="Proteomes" id="UP000799770"/>
    </source>
</evidence>